<dbReference type="Gene3D" id="2.60.120.260">
    <property type="entry name" value="Galactose-binding domain-like"/>
    <property type="match status" value="1"/>
</dbReference>
<gene>
    <name evidence="3" type="ORF">Hypma_002238</name>
</gene>
<feature type="compositionally biased region" description="Basic and acidic residues" evidence="1">
    <location>
        <begin position="277"/>
        <end position="291"/>
    </location>
</feature>
<sequence>MAAAPITLVTLDDTDPQIHYTGLWESAGRFEEYNSTTHGTRTAGSQATLVFKGSSVSVYGTIGRENDNGSPAFAPVTSYSVDGSDVVTFTGTPVGGGIVFGQPFYHSGKLNESQEHTLVITNTLPGKNRFWFDYIQIETSVKPVVNTHPGATRANGVGTPDPLRLVLGVLLFVLFINTVLLLSIWFQLVSVRRLRSFRFFRTRQDPHEDEQSTYMLLSDATAVPERERYRAQPYLDVYRDPERQDPPQHHYHPQHQYPYNPDSVAPFGTGYGYMTRRGTDKGIAPEREDAHVSSSVLIPVDNGERSAGGSGTQDSPPAY</sequence>
<evidence type="ECO:0000256" key="1">
    <source>
        <dbReference type="SAM" id="MobiDB-lite"/>
    </source>
</evidence>
<dbReference type="InParanoid" id="A0A369K7V7"/>
<evidence type="ECO:0000313" key="3">
    <source>
        <dbReference type="EMBL" id="RDB27913.1"/>
    </source>
</evidence>
<name>A0A369K7V7_HYPMA</name>
<protein>
    <submittedName>
        <fullName evidence="3">Uncharacterized protein</fullName>
    </submittedName>
</protein>
<feature type="region of interest" description="Disordered" evidence="1">
    <location>
        <begin position="239"/>
        <end position="261"/>
    </location>
</feature>
<organism evidence="3 4">
    <name type="scientific">Hypsizygus marmoreus</name>
    <name type="common">White beech mushroom</name>
    <name type="synonym">Agaricus marmoreus</name>
    <dbReference type="NCBI Taxonomy" id="39966"/>
    <lineage>
        <taxon>Eukaryota</taxon>
        <taxon>Fungi</taxon>
        <taxon>Dikarya</taxon>
        <taxon>Basidiomycota</taxon>
        <taxon>Agaricomycotina</taxon>
        <taxon>Agaricomycetes</taxon>
        <taxon>Agaricomycetidae</taxon>
        <taxon>Agaricales</taxon>
        <taxon>Tricholomatineae</taxon>
        <taxon>Lyophyllaceae</taxon>
        <taxon>Hypsizygus</taxon>
    </lineage>
</organism>
<comment type="caution">
    <text evidence="3">The sequence shown here is derived from an EMBL/GenBank/DDBJ whole genome shotgun (WGS) entry which is preliminary data.</text>
</comment>
<evidence type="ECO:0000313" key="4">
    <source>
        <dbReference type="Proteomes" id="UP000076154"/>
    </source>
</evidence>
<evidence type="ECO:0000256" key="2">
    <source>
        <dbReference type="SAM" id="Phobius"/>
    </source>
</evidence>
<feature type="compositionally biased region" description="Basic and acidic residues" evidence="1">
    <location>
        <begin position="239"/>
        <end position="248"/>
    </location>
</feature>
<proteinExistence type="predicted"/>
<dbReference type="Proteomes" id="UP000076154">
    <property type="component" value="Unassembled WGS sequence"/>
</dbReference>
<feature type="transmembrane region" description="Helical" evidence="2">
    <location>
        <begin position="165"/>
        <end position="188"/>
    </location>
</feature>
<reference evidence="3" key="1">
    <citation type="submission" date="2018-04" db="EMBL/GenBank/DDBJ databases">
        <title>Whole genome sequencing of Hypsizygus marmoreus.</title>
        <authorList>
            <person name="Choi I.-G."/>
            <person name="Min B."/>
            <person name="Kim J.-G."/>
            <person name="Kim S."/>
            <person name="Oh Y.-L."/>
            <person name="Kong W.-S."/>
            <person name="Park H."/>
            <person name="Jeong J."/>
            <person name="Song E.-S."/>
        </authorList>
    </citation>
    <scope>NUCLEOTIDE SEQUENCE [LARGE SCALE GENOMIC DNA]</scope>
    <source>
        <strain evidence="3">51987-8</strain>
    </source>
</reference>
<keyword evidence="4" id="KW-1185">Reference proteome</keyword>
<keyword evidence="2" id="KW-0812">Transmembrane</keyword>
<feature type="region of interest" description="Disordered" evidence="1">
    <location>
        <begin position="276"/>
        <end position="319"/>
    </location>
</feature>
<dbReference type="EMBL" id="LUEZ02000013">
    <property type="protein sequence ID" value="RDB27913.1"/>
    <property type="molecule type" value="Genomic_DNA"/>
</dbReference>
<accession>A0A369K7V7</accession>
<keyword evidence="2" id="KW-0472">Membrane</keyword>
<dbReference type="AlphaFoldDB" id="A0A369K7V7"/>
<keyword evidence="2" id="KW-1133">Transmembrane helix</keyword>
<dbReference type="OrthoDB" id="3265734at2759"/>